<sequence length="97" mass="10909">MHQELAVGMPGYARFAPGSERHDRDALARRQARSPICKGSSINPTPCSFPAPPAVAQRVCHVLSLMKSLNFFQIQMWDSPRMWLLLVLPWEHALIGN</sequence>
<reference evidence="1 2" key="1">
    <citation type="journal article" date="2018" name="Proc. R. Soc. B">
        <title>A non-coding region near Follistatin controls head colour polymorphism in the Gouldian finch.</title>
        <authorList>
            <person name="Toomey M.B."/>
            <person name="Marques C.I."/>
            <person name="Andrade P."/>
            <person name="Araujo P.M."/>
            <person name="Sabatino S."/>
            <person name="Gazda M.A."/>
            <person name="Afonso S."/>
            <person name="Lopes R.J."/>
            <person name="Corbo J.C."/>
            <person name="Carneiro M."/>
        </authorList>
    </citation>
    <scope>NUCLEOTIDE SEQUENCE [LARGE SCALE GENOMIC DNA]</scope>
    <source>
        <strain evidence="1">Red01</strain>
        <tissue evidence="1">Muscle</tissue>
    </source>
</reference>
<dbReference type="Proteomes" id="UP000276834">
    <property type="component" value="Unassembled WGS sequence"/>
</dbReference>
<dbReference type="AlphaFoldDB" id="A0A3L8SG00"/>
<organism evidence="1 2">
    <name type="scientific">Chloebia gouldiae</name>
    <name type="common">Gouldian finch</name>
    <name type="synonym">Erythrura gouldiae</name>
    <dbReference type="NCBI Taxonomy" id="44316"/>
    <lineage>
        <taxon>Eukaryota</taxon>
        <taxon>Metazoa</taxon>
        <taxon>Chordata</taxon>
        <taxon>Craniata</taxon>
        <taxon>Vertebrata</taxon>
        <taxon>Euteleostomi</taxon>
        <taxon>Archelosauria</taxon>
        <taxon>Archosauria</taxon>
        <taxon>Dinosauria</taxon>
        <taxon>Saurischia</taxon>
        <taxon>Theropoda</taxon>
        <taxon>Coelurosauria</taxon>
        <taxon>Aves</taxon>
        <taxon>Neognathae</taxon>
        <taxon>Neoaves</taxon>
        <taxon>Telluraves</taxon>
        <taxon>Australaves</taxon>
        <taxon>Passeriformes</taxon>
        <taxon>Passeroidea</taxon>
        <taxon>Passeridae</taxon>
        <taxon>Chloebia</taxon>
    </lineage>
</organism>
<accession>A0A3L8SG00</accession>
<keyword evidence="2" id="KW-1185">Reference proteome</keyword>
<protein>
    <submittedName>
        <fullName evidence="1">Uncharacterized protein</fullName>
    </submittedName>
</protein>
<proteinExistence type="predicted"/>
<comment type="caution">
    <text evidence="1">The sequence shown here is derived from an EMBL/GenBank/DDBJ whole genome shotgun (WGS) entry which is preliminary data.</text>
</comment>
<evidence type="ECO:0000313" key="2">
    <source>
        <dbReference type="Proteomes" id="UP000276834"/>
    </source>
</evidence>
<name>A0A3L8SG00_CHLGU</name>
<gene>
    <name evidence="1" type="ORF">DV515_00008133</name>
</gene>
<evidence type="ECO:0000313" key="1">
    <source>
        <dbReference type="EMBL" id="RLW01141.1"/>
    </source>
</evidence>
<dbReference type="EMBL" id="QUSF01000023">
    <property type="protein sequence ID" value="RLW01141.1"/>
    <property type="molecule type" value="Genomic_DNA"/>
</dbReference>